<keyword evidence="3" id="KW-1185">Reference proteome</keyword>
<dbReference type="RefSeq" id="XP_033677396.1">
    <property type="nucleotide sequence ID" value="XM_033834609.1"/>
</dbReference>
<dbReference type="Proteomes" id="UP000800094">
    <property type="component" value="Unassembled WGS sequence"/>
</dbReference>
<evidence type="ECO:0008006" key="4">
    <source>
        <dbReference type="Google" id="ProtNLM"/>
    </source>
</evidence>
<feature type="region of interest" description="Disordered" evidence="1">
    <location>
        <begin position="454"/>
        <end position="499"/>
    </location>
</feature>
<dbReference type="EMBL" id="ML987208">
    <property type="protein sequence ID" value="KAF2242392.1"/>
    <property type="molecule type" value="Genomic_DNA"/>
</dbReference>
<evidence type="ECO:0000313" key="3">
    <source>
        <dbReference type="Proteomes" id="UP000800094"/>
    </source>
</evidence>
<gene>
    <name evidence="2" type="ORF">BU26DRAFT_584649</name>
</gene>
<feature type="compositionally biased region" description="Polar residues" evidence="1">
    <location>
        <begin position="179"/>
        <end position="190"/>
    </location>
</feature>
<feature type="compositionally biased region" description="Basic and acidic residues" evidence="1">
    <location>
        <begin position="471"/>
        <end position="499"/>
    </location>
</feature>
<sequence>MSGADADANAQPAEAGSSPAPTVKVPREENPGAQAFNKWKSSEFLTGQHLEILSVSDYLDISTEWWSSAAIEWALHMLRQKFAHISDVHIGTLNDAWALCRKSAGVSDELIENQFRKDVEGKGIIIIPVNDAMVADALTERDKREEPSEKAKRKERNEKAKTDQKTQEEGSKKAKTDPKQQNQNAKIADSNQHHTAWVSVGFHWSFIVIDMRDASKRTARYFDGQVSVDKGKICGYEKNAPIAGRMLCGFDDMLQLEKGKFHARTLKWIPDQRRGGNGRFHGDGGPCGAYLFAFIDHLLENVAETFRGGLEEYFRASRRAQRRRELDFRPFRSRRKVRNELFNERKLQEARGKWENAFNLTPKILKHVLTADMLDVLGGGTPPLGRPSGAARPKQTGGSDLPKTPFQTGLPMDNEQGRILVTGMIQHRKENPSTYGGMSDEEALELYQILQASGLEKNPTTDTPPSLQDLLNHEGAKPSEKRPREDGNELDEPNKKPKT</sequence>
<feature type="region of interest" description="Disordered" evidence="1">
    <location>
        <begin position="1"/>
        <end position="28"/>
    </location>
</feature>
<proteinExistence type="predicted"/>
<feature type="compositionally biased region" description="Basic and acidic residues" evidence="1">
    <location>
        <begin position="139"/>
        <end position="178"/>
    </location>
</feature>
<feature type="region of interest" description="Disordered" evidence="1">
    <location>
        <begin position="379"/>
        <end position="414"/>
    </location>
</feature>
<feature type="region of interest" description="Disordered" evidence="1">
    <location>
        <begin position="139"/>
        <end position="190"/>
    </location>
</feature>
<dbReference type="OrthoDB" id="3800703at2759"/>
<accession>A0A6A6HXE2</accession>
<protein>
    <recommendedName>
        <fullName evidence="4">Ubiquitin-like protease family profile domain-containing protein</fullName>
    </recommendedName>
</protein>
<reference evidence="2" key="1">
    <citation type="journal article" date="2020" name="Stud. Mycol.">
        <title>101 Dothideomycetes genomes: a test case for predicting lifestyles and emergence of pathogens.</title>
        <authorList>
            <person name="Haridas S."/>
            <person name="Albert R."/>
            <person name="Binder M."/>
            <person name="Bloem J."/>
            <person name="Labutti K."/>
            <person name="Salamov A."/>
            <person name="Andreopoulos B."/>
            <person name="Baker S."/>
            <person name="Barry K."/>
            <person name="Bills G."/>
            <person name="Bluhm B."/>
            <person name="Cannon C."/>
            <person name="Castanera R."/>
            <person name="Culley D."/>
            <person name="Daum C."/>
            <person name="Ezra D."/>
            <person name="Gonzalez J."/>
            <person name="Henrissat B."/>
            <person name="Kuo A."/>
            <person name="Liang C."/>
            <person name="Lipzen A."/>
            <person name="Lutzoni F."/>
            <person name="Magnuson J."/>
            <person name="Mondo S."/>
            <person name="Nolan M."/>
            <person name="Ohm R."/>
            <person name="Pangilinan J."/>
            <person name="Park H.-J."/>
            <person name="Ramirez L."/>
            <person name="Alfaro M."/>
            <person name="Sun H."/>
            <person name="Tritt A."/>
            <person name="Yoshinaga Y."/>
            <person name="Zwiers L.-H."/>
            <person name="Turgeon B."/>
            <person name="Goodwin S."/>
            <person name="Spatafora J."/>
            <person name="Crous P."/>
            <person name="Grigoriev I."/>
        </authorList>
    </citation>
    <scope>NUCLEOTIDE SEQUENCE</scope>
    <source>
        <strain evidence="2">CBS 122368</strain>
    </source>
</reference>
<name>A0A6A6HXE2_9PLEO</name>
<dbReference type="AlphaFoldDB" id="A0A6A6HXE2"/>
<feature type="compositionally biased region" description="Low complexity" evidence="1">
    <location>
        <begin position="1"/>
        <end position="15"/>
    </location>
</feature>
<evidence type="ECO:0000313" key="2">
    <source>
        <dbReference type="EMBL" id="KAF2242392.1"/>
    </source>
</evidence>
<dbReference type="GeneID" id="54587939"/>
<organism evidence="2 3">
    <name type="scientific">Trematosphaeria pertusa</name>
    <dbReference type="NCBI Taxonomy" id="390896"/>
    <lineage>
        <taxon>Eukaryota</taxon>
        <taxon>Fungi</taxon>
        <taxon>Dikarya</taxon>
        <taxon>Ascomycota</taxon>
        <taxon>Pezizomycotina</taxon>
        <taxon>Dothideomycetes</taxon>
        <taxon>Pleosporomycetidae</taxon>
        <taxon>Pleosporales</taxon>
        <taxon>Massarineae</taxon>
        <taxon>Trematosphaeriaceae</taxon>
        <taxon>Trematosphaeria</taxon>
    </lineage>
</organism>
<evidence type="ECO:0000256" key="1">
    <source>
        <dbReference type="SAM" id="MobiDB-lite"/>
    </source>
</evidence>